<dbReference type="EMBL" id="RKQG01000006">
    <property type="protein sequence ID" value="RPE26578.1"/>
    <property type="molecule type" value="Genomic_DNA"/>
</dbReference>
<reference evidence="2 3" key="1">
    <citation type="submission" date="2018-11" db="EMBL/GenBank/DDBJ databases">
        <title>Sequencing the genomes of 1000 actinobacteria strains.</title>
        <authorList>
            <person name="Klenk H.-P."/>
        </authorList>
    </citation>
    <scope>NUCLEOTIDE SEQUENCE [LARGE SCALE GENOMIC DNA]</scope>
    <source>
        <strain evidence="2 3">DSM 44781</strain>
    </source>
</reference>
<evidence type="ECO:0000313" key="3">
    <source>
        <dbReference type="Proteomes" id="UP000266906"/>
    </source>
</evidence>
<accession>A0A3N4QZY4</accession>
<evidence type="ECO:0000256" key="1">
    <source>
        <dbReference type="SAM" id="MobiDB-lite"/>
    </source>
</evidence>
<proteinExistence type="predicted"/>
<comment type="caution">
    <text evidence="2">The sequence shown here is derived from an EMBL/GenBank/DDBJ whole genome shotgun (WGS) entry which is preliminary data.</text>
</comment>
<keyword evidence="3" id="KW-1185">Reference proteome</keyword>
<evidence type="ECO:0000313" key="2">
    <source>
        <dbReference type="EMBL" id="RPE26578.1"/>
    </source>
</evidence>
<dbReference type="RefSeq" id="WP_123821752.1">
    <property type="nucleotide sequence ID" value="NZ_RKQG01000006.1"/>
</dbReference>
<feature type="compositionally biased region" description="Basic and acidic residues" evidence="1">
    <location>
        <begin position="126"/>
        <end position="136"/>
    </location>
</feature>
<sequence>MNATTTTADTDTDGAEPYVERTPEAVAAARADAERCAAQRQHVLRLAEKWTTEAHVTEKRIRLHQQAAERCLTERGREGHALAIADLVEHAEAKAHWAGEARLYAGELARRVVLLDGAADDADAELRAARAAERAQQRQAEQPPQDPPAPVGGPRGARPPAPYHPGRPAVAPVGQHPHPGRAGRALTLL</sequence>
<name>A0A3N4QZY4_9ACTN</name>
<organism evidence="2 3">
    <name type="scientific">Kitasatospora cineracea</name>
    <dbReference type="NCBI Taxonomy" id="88074"/>
    <lineage>
        <taxon>Bacteria</taxon>
        <taxon>Bacillati</taxon>
        <taxon>Actinomycetota</taxon>
        <taxon>Actinomycetes</taxon>
        <taxon>Kitasatosporales</taxon>
        <taxon>Streptomycetaceae</taxon>
        <taxon>Kitasatospora</taxon>
    </lineage>
</organism>
<dbReference type="Proteomes" id="UP000266906">
    <property type="component" value="Unassembled WGS sequence"/>
</dbReference>
<dbReference type="AlphaFoldDB" id="A0A3N4QZY4"/>
<protein>
    <submittedName>
        <fullName evidence="2">Uncharacterized protein</fullName>
    </submittedName>
</protein>
<gene>
    <name evidence="2" type="ORF">EDD38_7639</name>
</gene>
<feature type="region of interest" description="Disordered" evidence="1">
    <location>
        <begin position="126"/>
        <end position="189"/>
    </location>
</feature>
<feature type="compositionally biased region" description="Pro residues" evidence="1">
    <location>
        <begin position="144"/>
        <end position="165"/>
    </location>
</feature>